<keyword evidence="1" id="KW-1133">Transmembrane helix</keyword>
<organism evidence="2 3">
    <name type="scientific">Candidatus Galacturonatibacter soehngenii</name>
    <dbReference type="NCBI Taxonomy" id="2307010"/>
    <lineage>
        <taxon>Bacteria</taxon>
        <taxon>Bacillati</taxon>
        <taxon>Bacillota</taxon>
        <taxon>Clostridia</taxon>
        <taxon>Lachnospirales</taxon>
        <taxon>Lachnospiraceae</taxon>
        <taxon>Candidatus Galacturonatibacter</taxon>
    </lineage>
</organism>
<dbReference type="AlphaFoldDB" id="A0A7V7UES7"/>
<reference evidence="2 3" key="1">
    <citation type="submission" date="2019-09" db="EMBL/GenBank/DDBJ databases">
        <authorList>
            <person name="Valk L.C."/>
        </authorList>
    </citation>
    <scope>NUCLEOTIDE SEQUENCE [LARGE SCALE GENOMIC DNA]</scope>
    <source>
        <strain evidence="2">GalUA</strain>
    </source>
</reference>
<evidence type="ECO:0000313" key="3">
    <source>
        <dbReference type="Proteomes" id="UP000461768"/>
    </source>
</evidence>
<feature type="transmembrane region" description="Helical" evidence="1">
    <location>
        <begin position="7"/>
        <end position="31"/>
    </location>
</feature>
<dbReference type="Proteomes" id="UP000461768">
    <property type="component" value="Unassembled WGS sequence"/>
</dbReference>
<keyword evidence="1" id="KW-0812">Transmembrane</keyword>
<dbReference type="EMBL" id="WAGX01000008">
    <property type="protein sequence ID" value="KAB1434417.1"/>
    <property type="molecule type" value="Genomic_DNA"/>
</dbReference>
<proteinExistence type="predicted"/>
<protein>
    <submittedName>
        <fullName evidence="2">Uncharacterized protein</fullName>
    </submittedName>
</protein>
<dbReference type="OrthoDB" id="2047231at2"/>
<reference evidence="2 3" key="2">
    <citation type="submission" date="2020-02" db="EMBL/GenBank/DDBJ databases">
        <title>Candidatus Galacturonibacter soehngenii shows hetero-acetogenic catabolism of galacturonic acid but lacks a canonical carbon monoxide dehydrogenase/acetyl-CoA synthase complex.</title>
        <authorList>
            <person name="Diender M."/>
            <person name="Stouten G.R."/>
            <person name="Petersen J.F."/>
            <person name="Nielsen P.H."/>
            <person name="Dueholm M.S."/>
            <person name="Pronk J.T."/>
            <person name="Van Loosdrecht M.C.M."/>
        </authorList>
    </citation>
    <scope>NUCLEOTIDE SEQUENCE [LARGE SCALE GENOMIC DNA]</scope>
    <source>
        <strain evidence="2">GalUA</strain>
    </source>
</reference>
<keyword evidence="1" id="KW-0472">Membrane</keyword>
<evidence type="ECO:0000256" key="1">
    <source>
        <dbReference type="SAM" id="Phobius"/>
    </source>
</evidence>
<sequence>MKKIINFILFQLIAFILGWLLYIAMIQIGIFDFIGVYFYKTILILIITGTILLIAELLCKHFWRCAPFDYKDVIISFVLFMSINMVWLSTVVVSLDRSLSVFVLSYLEQEDRSYSETELNEVFQEVFIEKYEMLDRRFWEQLESGNIKEDENGYQLTKRGKLLVDLFKVVGNTYKVDTRFIEPE</sequence>
<accession>A0A7V7UES7</accession>
<feature type="transmembrane region" description="Helical" evidence="1">
    <location>
        <begin position="70"/>
        <end position="95"/>
    </location>
</feature>
<comment type="caution">
    <text evidence="2">The sequence shown here is derived from an EMBL/GenBank/DDBJ whole genome shotgun (WGS) entry which is preliminary data.</text>
</comment>
<name>A0A7V7UES7_9FIRM</name>
<keyword evidence="3" id="KW-1185">Reference proteome</keyword>
<evidence type="ECO:0000313" key="2">
    <source>
        <dbReference type="EMBL" id="KAB1434417.1"/>
    </source>
</evidence>
<gene>
    <name evidence="2" type="ORF">F7O84_18200</name>
</gene>
<dbReference type="RefSeq" id="WP_151148509.1">
    <property type="nucleotide sequence ID" value="NZ_WAGX01000008.1"/>
</dbReference>
<feature type="transmembrane region" description="Helical" evidence="1">
    <location>
        <begin position="37"/>
        <end position="58"/>
    </location>
</feature>